<comment type="caution">
    <text evidence="6">The sequence shown here is derived from an EMBL/GenBank/DDBJ whole genome shotgun (WGS) entry which is preliminary data.</text>
</comment>
<dbReference type="Pfam" id="PF01915">
    <property type="entry name" value="Glyco_hydro_3_C"/>
    <property type="match status" value="1"/>
</dbReference>
<name>A0A261FLY2_9BIFI</name>
<feature type="region of interest" description="Disordered" evidence="3">
    <location>
        <begin position="543"/>
        <end position="573"/>
    </location>
</feature>
<dbReference type="Pfam" id="PF14310">
    <property type="entry name" value="Fn3-like"/>
    <property type="match status" value="1"/>
</dbReference>
<dbReference type="InterPro" id="IPR026891">
    <property type="entry name" value="Fn3-like"/>
</dbReference>
<keyword evidence="7" id="KW-1185">Reference proteome</keyword>
<dbReference type="GO" id="GO:0008422">
    <property type="term" value="F:beta-glucosidase activity"/>
    <property type="evidence" value="ECO:0007669"/>
    <property type="project" value="TreeGrafter"/>
</dbReference>
<dbReference type="Proteomes" id="UP000216352">
    <property type="component" value="Unassembled WGS sequence"/>
</dbReference>
<protein>
    <submittedName>
        <fullName evidence="6">Glycosyl hydrolase family 3</fullName>
    </submittedName>
</protein>
<dbReference type="EMBL" id="MWWX01000017">
    <property type="protein sequence ID" value="OZG60192.1"/>
    <property type="molecule type" value="Genomic_DNA"/>
</dbReference>
<keyword evidence="4" id="KW-1133">Transmembrane helix</keyword>
<dbReference type="AlphaFoldDB" id="A0A261FLY2"/>
<evidence type="ECO:0000256" key="1">
    <source>
        <dbReference type="ARBA" id="ARBA00005336"/>
    </source>
</evidence>
<dbReference type="InterPro" id="IPR002772">
    <property type="entry name" value="Glyco_hydro_3_C"/>
</dbReference>
<comment type="similarity">
    <text evidence="1">Belongs to the glycosyl hydrolase 3 family.</text>
</comment>
<dbReference type="RefSeq" id="WP_072726671.1">
    <property type="nucleotide sequence ID" value="NZ_BDIS01000025.1"/>
</dbReference>
<accession>A0A261FLY2</accession>
<sequence length="1051" mass="113716">MSSKPKLRMSTRRFNTIWSAVVAVIVVIALAATIAMNFFSLSMEIFLGRGAQVVSADPEMSDVDAAYYEDPVENLDEHTDQTALAIAEEGIVLMKNNDDTLPLAKDSAVTPFGYRYISPIYGGTGSGSVNTSSSRIYTAQSALNEYFSVNEQVEDAMESATARGLDAEGYQNPDEQSGFEGATEKIIEYDPTIYTGLEDSASGTTGIVFIGRSGGEGRDVNADVPGSQVEGTGYADGTPHQLALSEDEKTTLRFAKANCDRVVVVLDTSNVMEIADLMEDGGDLSADAIVWIGGPGGQGFKALAEILCGDVNPSGKTVDTWMTDIMADPSMSNFGNAEYTDLYLLQGGYPNPVGDPTEMNFIEYEENIYVGYRYYETVDDTGGAFTVNGESGRTYDEAVQMPFGYGLSYGTDFDQEIVSSEENDESVSLTVRVTNNGTRAGKDVVQAYYNPPYTEFDAENGIEKSTVNLIAFEKTGDIAPGESETVTIDIDKEDLASYSYTHENSDGTVGAYLLEAGDYALSINETAHDEYDSVTMNVPETIWYDNDNPRQSDIDAQSALDEDGNPTGEPANGEEFVAATNLFQELSDHMEGTDQLTRANGALSNTATFPTEEEMAEIPTGFHYSTADDGTMTLEQMDLDTDTTLGNTEESKVYTEDMPVTNADNDLTLSDLRGVDYNDPLWDELLDQLDLNESSLYVALAASYDQTAQIGSISKPATVDFDGPQGIVGSITDATEYTAYPTEPIIAATFNRDLAYEMGDSVGQEAASAGVNSWYAPAANIHRSPFSGRNFEYFSEDPVLSGAMLTSEVSGAAAQGLITTIKHFALNDQEMYDNDRSRVATWANEQAMREIYLKPFEMAIKDVTMTVDYVNDDKQTVSKTMRGATSVMGCMNYIGTTWGGSSYALNTELLRDEWGFNGFLISDMVMNAGSNSVDQALRSGTDSWMAWGTAFTSLIEDTSSATGVSTIRRAVKNMSYAIVNSRTMNGIAPGTVITYKTSPWKIWLGVGDAAAAILAVGLVVMMVRRTKHAKAHPELYKSGGKRVVNADGGDE</sequence>
<gene>
    <name evidence="6" type="ORF">BLEM_1881</name>
</gene>
<dbReference type="InterPro" id="IPR050288">
    <property type="entry name" value="Cellulose_deg_GH3"/>
</dbReference>
<evidence type="ECO:0000256" key="3">
    <source>
        <dbReference type="SAM" id="MobiDB-lite"/>
    </source>
</evidence>
<keyword evidence="2 6" id="KW-0378">Hydrolase</keyword>
<evidence type="ECO:0000256" key="4">
    <source>
        <dbReference type="SAM" id="Phobius"/>
    </source>
</evidence>
<dbReference type="SUPFAM" id="SSF52279">
    <property type="entry name" value="Beta-D-glucan exohydrolase, C-terminal domain"/>
    <property type="match status" value="1"/>
</dbReference>
<dbReference type="InterPro" id="IPR001764">
    <property type="entry name" value="Glyco_hydro_3_N"/>
</dbReference>
<dbReference type="InterPro" id="IPR036962">
    <property type="entry name" value="Glyco_hydro_3_N_sf"/>
</dbReference>
<dbReference type="Gene3D" id="3.40.50.1700">
    <property type="entry name" value="Glycoside hydrolase family 3 C-terminal domain"/>
    <property type="match status" value="1"/>
</dbReference>
<dbReference type="GO" id="GO:0009251">
    <property type="term" value="P:glucan catabolic process"/>
    <property type="evidence" value="ECO:0007669"/>
    <property type="project" value="TreeGrafter"/>
</dbReference>
<dbReference type="SUPFAM" id="SSF51445">
    <property type="entry name" value="(Trans)glycosidases"/>
    <property type="match status" value="1"/>
</dbReference>
<dbReference type="Gene3D" id="2.60.40.10">
    <property type="entry name" value="Immunoglobulins"/>
    <property type="match status" value="1"/>
</dbReference>
<keyword evidence="4" id="KW-0812">Transmembrane</keyword>
<feature type="domain" description="Fibronectin type III-like" evidence="5">
    <location>
        <begin position="443"/>
        <end position="527"/>
    </location>
</feature>
<dbReference type="SMART" id="SM01217">
    <property type="entry name" value="Fn3_like"/>
    <property type="match status" value="1"/>
</dbReference>
<dbReference type="Gene3D" id="3.20.20.300">
    <property type="entry name" value="Glycoside hydrolase, family 3, N-terminal domain"/>
    <property type="match status" value="1"/>
</dbReference>
<dbReference type="InterPro" id="IPR013783">
    <property type="entry name" value="Ig-like_fold"/>
</dbReference>
<dbReference type="STRING" id="1603886.GCA_001895165_01815"/>
<evidence type="ECO:0000259" key="5">
    <source>
        <dbReference type="SMART" id="SM01217"/>
    </source>
</evidence>
<dbReference type="InterPro" id="IPR017853">
    <property type="entry name" value="GH"/>
</dbReference>
<evidence type="ECO:0000313" key="6">
    <source>
        <dbReference type="EMBL" id="OZG60192.1"/>
    </source>
</evidence>
<reference evidence="6 7" key="1">
    <citation type="journal article" date="2017" name="BMC Genomics">
        <title>Comparative genomic and phylogenomic analyses of the Bifidobacteriaceae family.</title>
        <authorList>
            <person name="Lugli G.A."/>
            <person name="Milani C."/>
            <person name="Turroni F."/>
            <person name="Duranti S."/>
            <person name="Mancabelli L."/>
            <person name="Mangifesta M."/>
            <person name="Ferrario C."/>
            <person name="Modesto M."/>
            <person name="Mattarelli P."/>
            <person name="Jiri K."/>
            <person name="van Sinderen D."/>
            <person name="Ventura M."/>
        </authorList>
    </citation>
    <scope>NUCLEOTIDE SEQUENCE [LARGE SCALE GENOMIC DNA]</scope>
    <source>
        <strain evidence="6 7">DSM 28807</strain>
    </source>
</reference>
<organism evidence="6 7">
    <name type="scientific">Bifidobacterium lemurum</name>
    <dbReference type="NCBI Taxonomy" id="1603886"/>
    <lineage>
        <taxon>Bacteria</taxon>
        <taxon>Bacillati</taxon>
        <taxon>Actinomycetota</taxon>
        <taxon>Actinomycetes</taxon>
        <taxon>Bifidobacteriales</taxon>
        <taxon>Bifidobacteriaceae</taxon>
        <taxon>Bifidobacterium</taxon>
    </lineage>
</organism>
<dbReference type="Pfam" id="PF00933">
    <property type="entry name" value="Glyco_hydro_3"/>
    <property type="match status" value="1"/>
</dbReference>
<evidence type="ECO:0000256" key="2">
    <source>
        <dbReference type="ARBA" id="ARBA00022801"/>
    </source>
</evidence>
<evidence type="ECO:0000313" key="7">
    <source>
        <dbReference type="Proteomes" id="UP000216352"/>
    </source>
</evidence>
<dbReference type="PANTHER" id="PTHR42715">
    <property type="entry name" value="BETA-GLUCOSIDASE"/>
    <property type="match status" value="1"/>
</dbReference>
<keyword evidence="4" id="KW-0472">Membrane</keyword>
<dbReference type="PANTHER" id="PTHR42715:SF10">
    <property type="entry name" value="BETA-GLUCOSIDASE"/>
    <property type="match status" value="1"/>
</dbReference>
<dbReference type="OrthoDB" id="3187562at2"/>
<dbReference type="PRINTS" id="PR00133">
    <property type="entry name" value="GLHYDRLASE3"/>
</dbReference>
<proteinExistence type="inferred from homology"/>
<feature type="transmembrane region" description="Helical" evidence="4">
    <location>
        <begin position="1002"/>
        <end position="1023"/>
    </location>
</feature>
<dbReference type="InterPro" id="IPR036881">
    <property type="entry name" value="Glyco_hydro_3_C_sf"/>
</dbReference>